<protein>
    <recommendedName>
        <fullName evidence="7">Major facilitator superfamily (MFS) profile domain-containing protein</fullName>
    </recommendedName>
</protein>
<dbReference type="AlphaFoldDB" id="A0A4Y9XU36"/>
<dbReference type="InterPro" id="IPR036259">
    <property type="entry name" value="MFS_trans_sf"/>
</dbReference>
<feature type="transmembrane region" description="Helical" evidence="4">
    <location>
        <begin position="112"/>
        <end position="131"/>
    </location>
</feature>
<feature type="transmembrane region" description="Helical" evidence="4">
    <location>
        <begin position="71"/>
        <end position="92"/>
    </location>
</feature>
<keyword evidence="4" id="KW-0472">Membrane</keyword>
<comment type="subcellular location">
    <subcellularLocation>
        <location evidence="1">Membrane</location>
        <topology evidence="1">Multi-pass membrane protein</topology>
    </subcellularLocation>
</comment>
<feature type="transmembrane region" description="Helical" evidence="4">
    <location>
        <begin position="233"/>
        <end position="253"/>
    </location>
</feature>
<dbReference type="OrthoDB" id="6499973at2759"/>
<keyword evidence="4" id="KW-0812">Transmembrane</keyword>
<feature type="transmembrane region" description="Helical" evidence="4">
    <location>
        <begin position="274"/>
        <end position="294"/>
    </location>
</feature>
<evidence type="ECO:0000313" key="5">
    <source>
        <dbReference type="EMBL" id="TFY52943.1"/>
    </source>
</evidence>
<evidence type="ECO:0008006" key="7">
    <source>
        <dbReference type="Google" id="ProtNLM"/>
    </source>
</evidence>
<evidence type="ECO:0000256" key="4">
    <source>
        <dbReference type="SAM" id="Phobius"/>
    </source>
</evidence>
<dbReference type="Proteomes" id="UP000298327">
    <property type="component" value="Unassembled WGS sequence"/>
</dbReference>
<dbReference type="InterPro" id="IPR011701">
    <property type="entry name" value="MFS"/>
</dbReference>
<gene>
    <name evidence="5" type="ORF">EVG20_g10333</name>
</gene>
<feature type="transmembrane region" description="Helical" evidence="4">
    <location>
        <begin position="396"/>
        <end position="414"/>
    </location>
</feature>
<feature type="transmembrane region" description="Helical" evidence="4">
    <location>
        <begin position="340"/>
        <end position="358"/>
    </location>
</feature>
<keyword evidence="6" id="KW-1185">Reference proteome</keyword>
<feature type="transmembrane region" description="Helical" evidence="4">
    <location>
        <begin position="364"/>
        <end position="389"/>
    </location>
</feature>
<dbReference type="PANTHER" id="PTHR11360:SF234">
    <property type="entry name" value="MFS-TYPE TRANSPORTER DBAD-RELATED"/>
    <property type="match status" value="1"/>
</dbReference>
<dbReference type="SUPFAM" id="SSF103473">
    <property type="entry name" value="MFS general substrate transporter"/>
    <property type="match status" value="1"/>
</dbReference>
<accession>A0A4Y9XU36</accession>
<feature type="transmembrane region" description="Helical" evidence="4">
    <location>
        <begin position="201"/>
        <end position="221"/>
    </location>
</feature>
<evidence type="ECO:0000256" key="3">
    <source>
        <dbReference type="SAM" id="MobiDB-lite"/>
    </source>
</evidence>
<comment type="similarity">
    <text evidence="2">Belongs to the major facilitator superfamily. Monocarboxylate porter (TC 2.A.1.13) family.</text>
</comment>
<evidence type="ECO:0000256" key="2">
    <source>
        <dbReference type="ARBA" id="ARBA00006727"/>
    </source>
</evidence>
<feature type="transmembrane region" description="Helical" evidence="4">
    <location>
        <begin position="309"/>
        <end position="328"/>
    </location>
</feature>
<evidence type="ECO:0000256" key="1">
    <source>
        <dbReference type="ARBA" id="ARBA00004141"/>
    </source>
</evidence>
<proteinExistence type="inferred from homology"/>
<dbReference type="GO" id="GO:0022857">
    <property type="term" value="F:transmembrane transporter activity"/>
    <property type="evidence" value="ECO:0007669"/>
    <property type="project" value="InterPro"/>
</dbReference>
<organism evidence="5 6">
    <name type="scientific">Dentipellis fragilis</name>
    <dbReference type="NCBI Taxonomy" id="205917"/>
    <lineage>
        <taxon>Eukaryota</taxon>
        <taxon>Fungi</taxon>
        <taxon>Dikarya</taxon>
        <taxon>Basidiomycota</taxon>
        <taxon>Agaricomycotina</taxon>
        <taxon>Agaricomycetes</taxon>
        <taxon>Russulales</taxon>
        <taxon>Hericiaceae</taxon>
        <taxon>Dentipellis</taxon>
    </lineage>
</organism>
<dbReference type="PANTHER" id="PTHR11360">
    <property type="entry name" value="MONOCARBOXYLATE TRANSPORTER"/>
    <property type="match status" value="1"/>
</dbReference>
<feature type="compositionally biased region" description="Pro residues" evidence="3">
    <location>
        <begin position="28"/>
        <end position="40"/>
    </location>
</feature>
<dbReference type="Gene3D" id="1.20.1250.20">
    <property type="entry name" value="MFS general substrate transporter like domains"/>
    <property type="match status" value="2"/>
</dbReference>
<evidence type="ECO:0000313" key="6">
    <source>
        <dbReference type="Proteomes" id="UP000298327"/>
    </source>
</evidence>
<dbReference type="Pfam" id="PF07690">
    <property type="entry name" value="MFS_1"/>
    <property type="match status" value="1"/>
</dbReference>
<reference evidence="5 6" key="1">
    <citation type="submission" date="2019-02" db="EMBL/GenBank/DDBJ databases">
        <title>Genome sequencing of the rare red list fungi Dentipellis fragilis.</title>
        <authorList>
            <person name="Buettner E."/>
            <person name="Kellner H."/>
        </authorList>
    </citation>
    <scope>NUCLEOTIDE SEQUENCE [LARGE SCALE GENOMIC DNA]</scope>
    <source>
        <strain evidence="5 6">DSM 105465</strain>
    </source>
</reference>
<feature type="transmembrane region" description="Helical" evidence="4">
    <location>
        <begin position="169"/>
        <end position="189"/>
    </location>
</feature>
<feature type="transmembrane region" description="Helical" evidence="4">
    <location>
        <begin position="138"/>
        <end position="157"/>
    </location>
</feature>
<feature type="region of interest" description="Disordered" evidence="3">
    <location>
        <begin position="28"/>
        <end position="49"/>
    </location>
</feature>
<dbReference type="EMBL" id="SEOQ01001226">
    <property type="protein sequence ID" value="TFY52943.1"/>
    <property type="molecule type" value="Genomic_DNA"/>
</dbReference>
<sequence length="555" mass="60634">MACRLPLRRVLLHLESPYIPPPCVLSPSHPMSPPSPPPPAEKTRSKSELNVDTDAVPAPAGPTFPEGGLRAWLTVAGGSMVVFCTFGAVQSFGVYQDYYTRISLNEHTASEVSWIGSFQVFMLFALGLPVGKLFDEGYFRETVVVGALIYLFSLFMLSLTQPHQYYQTFLAQGVGMGLGMGILFIPALSVTSHYFQRRRSLAMGCVIAGSSLGGVVWPIMLNHLLNERAGFRWAVRASGFIALGLLFAAVLFMKTRLPGRRDRPNAKPVSIRTVLTDVPYLICIIGGFFVYWVFYLQLFANLHGVPRNIVHYTIPILNASSLFGRTLPNIAADRYGRFNVAIPLTVTTGLLIFAMFGATNVHGLLGFAIVYGFFSGAWMSLTAPVVSLFATSVDEVGLRLGCGMFLFSFALLTGNPISGALLESPRYLWGRPIVFNAVRIVPSFRWSVGVRADILVAMATGHDPVRLRATIGDVLLVPSYSGPYPKTTDGQEPARGIFAVECNGNKSIVLRAAHSICSCRKSVQIVRVERWISIQTAQKLREDVGSRIPGAASWS</sequence>
<dbReference type="InterPro" id="IPR050327">
    <property type="entry name" value="Proton-linked_MCT"/>
</dbReference>
<keyword evidence="4" id="KW-1133">Transmembrane helix</keyword>
<name>A0A4Y9XU36_9AGAM</name>
<feature type="non-terminal residue" evidence="5">
    <location>
        <position position="555"/>
    </location>
</feature>
<comment type="caution">
    <text evidence="5">The sequence shown here is derived from an EMBL/GenBank/DDBJ whole genome shotgun (WGS) entry which is preliminary data.</text>
</comment>
<dbReference type="GO" id="GO:0016020">
    <property type="term" value="C:membrane"/>
    <property type="evidence" value="ECO:0007669"/>
    <property type="project" value="UniProtKB-SubCell"/>
</dbReference>